<dbReference type="PANTHER" id="PTHR12383">
    <property type="entry name" value="PROTEASE FAMILY S26 MITOCHONDRIAL INNER MEMBRANE PROTEASE-RELATED"/>
    <property type="match status" value="1"/>
</dbReference>
<dbReference type="GO" id="GO:0016020">
    <property type="term" value="C:membrane"/>
    <property type="evidence" value="ECO:0007669"/>
    <property type="project" value="UniProtKB-SubCell"/>
</dbReference>
<evidence type="ECO:0000256" key="4">
    <source>
        <dbReference type="ARBA" id="ARBA00023136"/>
    </source>
</evidence>
<dbReference type="GO" id="GO:0006465">
    <property type="term" value="P:signal peptide processing"/>
    <property type="evidence" value="ECO:0007669"/>
    <property type="project" value="InterPro"/>
</dbReference>
<dbReference type="Gene3D" id="2.10.109.10">
    <property type="entry name" value="Umud Fragment, subunit A"/>
    <property type="match status" value="1"/>
</dbReference>
<organism evidence="6 7">
    <name type="scientific">Acaryochloris thomasi RCC1774</name>
    <dbReference type="NCBI Taxonomy" id="1764569"/>
    <lineage>
        <taxon>Bacteria</taxon>
        <taxon>Bacillati</taxon>
        <taxon>Cyanobacteriota</taxon>
        <taxon>Cyanophyceae</taxon>
        <taxon>Acaryochloridales</taxon>
        <taxon>Acaryochloridaceae</taxon>
        <taxon>Acaryochloris</taxon>
        <taxon>Acaryochloris thomasi</taxon>
    </lineage>
</organism>
<comment type="caution">
    <text evidence="6">The sequence shown here is derived from an EMBL/GenBank/DDBJ whole genome shotgun (WGS) entry which is preliminary data.</text>
</comment>
<dbReference type="Pfam" id="PF10502">
    <property type="entry name" value="Peptidase_S26"/>
    <property type="match status" value="2"/>
</dbReference>
<dbReference type="GO" id="GO:0009003">
    <property type="term" value="F:signal peptidase activity"/>
    <property type="evidence" value="ECO:0007669"/>
    <property type="project" value="UniProtKB-EC"/>
</dbReference>
<evidence type="ECO:0000256" key="2">
    <source>
        <dbReference type="ARBA" id="ARBA00022670"/>
    </source>
</evidence>
<evidence type="ECO:0000313" key="6">
    <source>
        <dbReference type="EMBL" id="PZD72658.1"/>
    </source>
</evidence>
<dbReference type="InterPro" id="IPR036286">
    <property type="entry name" value="LexA/Signal_pep-like_sf"/>
</dbReference>
<dbReference type="InterPro" id="IPR019756">
    <property type="entry name" value="Pept_S26A_signal_pept_1_Ser-AS"/>
</dbReference>
<dbReference type="EMBL" id="PQWO01000009">
    <property type="protein sequence ID" value="PZD72658.1"/>
    <property type="molecule type" value="Genomic_DNA"/>
</dbReference>
<dbReference type="GO" id="GO:0004252">
    <property type="term" value="F:serine-type endopeptidase activity"/>
    <property type="evidence" value="ECO:0007669"/>
    <property type="project" value="InterPro"/>
</dbReference>
<evidence type="ECO:0000313" key="7">
    <source>
        <dbReference type="Proteomes" id="UP000248857"/>
    </source>
</evidence>
<proteinExistence type="predicted"/>
<dbReference type="Proteomes" id="UP000248857">
    <property type="component" value="Unassembled WGS sequence"/>
</dbReference>
<dbReference type="SUPFAM" id="SSF51306">
    <property type="entry name" value="LexA/Signal peptidase"/>
    <property type="match status" value="1"/>
</dbReference>
<dbReference type="OrthoDB" id="541652at2"/>
<keyword evidence="7" id="KW-1185">Reference proteome</keyword>
<protein>
    <submittedName>
        <fullName evidence="6">Signal peptidase I</fullName>
        <ecNumber evidence="6">3.4.21.89</ecNumber>
    </submittedName>
</protein>
<sequence>MGQGQLDRPLAAVLKPNLFEFGLWLFRRRFRFRVVGLSMMPTLYPGDEVLVNHHAYRSSLPIVGDLVVAEHPERPGLKIVKRVAAMTVSVPLSSSQDLLTPGLVCRLSTAASPNTYVLLGDNLDASTDSRSFGNVPAHNILGKVTSLFYRMPR</sequence>
<keyword evidence="4" id="KW-0472">Membrane</keyword>
<dbReference type="CDD" id="cd06530">
    <property type="entry name" value="S26_SPase_I"/>
    <property type="match status" value="1"/>
</dbReference>
<evidence type="ECO:0000256" key="3">
    <source>
        <dbReference type="ARBA" id="ARBA00022801"/>
    </source>
</evidence>
<dbReference type="PROSITE" id="PS00501">
    <property type="entry name" value="SPASE_I_1"/>
    <property type="match status" value="1"/>
</dbReference>
<dbReference type="AlphaFoldDB" id="A0A2W1JGH2"/>
<feature type="domain" description="Peptidase S26" evidence="5">
    <location>
        <begin position="113"/>
        <end position="148"/>
    </location>
</feature>
<dbReference type="EC" id="3.4.21.89" evidence="6"/>
<gene>
    <name evidence="6" type="primary">lepB_2</name>
    <name evidence="6" type="ORF">C1752_03494</name>
</gene>
<comment type="subcellular location">
    <subcellularLocation>
        <location evidence="1">Membrane</location>
    </subcellularLocation>
</comment>
<evidence type="ECO:0000259" key="5">
    <source>
        <dbReference type="Pfam" id="PF10502"/>
    </source>
</evidence>
<name>A0A2W1JGH2_9CYAN</name>
<evidence type="ECO:0000256" key="1">
    <source>
        <dbReference type="ARBA" id="ARBA00004370"/>
    </source>
</evidence>
<dbReference type="RefSeq" id="WP_110986928.1">
    <property type="nucleotide sequence ID" value="NZ_CAWNWM010000009.1"/>
</dbReference>
<reference evidence="6 7" key="1">
    <citation type="journal article" date="2018" name="Sci. Rep.">
        <title>A novel species of the marine cyanobacterium Acaryochloris with a unique pigment content and lifestyle.</title>
        <authorList>
            <person name="Partensky F."/>
            <person name="Six C."/>
            <person name="Ratin M."/>
            <person name="Garczarek L."/>
            <person name="Vaulot D."/>
            <person name="Probert I."/>
            <person name="Calteau A."/>
            <person name="Gourvil P."/>
            <person name="Marie D."/>
            <person name="Grebert T."/>
            <person name="Bouchier C."/>
            <person name="Le Panse S."/>
            <person name="Gachenot M."/>
            <person name="Rodriguez F."/>
            <person name="Garrido J.L."/>
        </authorList>
    </citation>
    <scope>NUCLEOTIDE SEQUENCE [LARGE SCALE GENOMIC DNA]</scope>
    <source>
        <strain evidence="6 7">RCC1774</strain>
    </source>
</reference>
<keyword evidence="2" id="KW-0645">Protease</keyword>
<dbReference type="InterPro" id="IPR052064">
    <property type="entry name" value="Mito_IMP1_subunit"/>
</dbReference>
<keyword evidence="3 6" id="KW-0378">Hydrolase</keyword>
<dbReference type="PANTHER" id="PTHR12383:SF16">
    <property type="entry name" value="MITOCHONDRIAL INNER MEMBRANE PROTEASE SUBUNIT 1"/>
    <property type="match status" value="1"/>
</dbReference>
<feature type="domain" description="Peptidase S26" evidence="5">
    <location>
        <begin position="32"/>
        <end position="86"/>
    </location>
</feature>
<dbReference type="InterPro" id="IPR019533">
    <property type="entry name" value="Peptidase_S26"/>
</dbReference>
<accession>A0A2W1JGH2</accession>